<dbReference type="PANTHER" id="PTHR23132">
    <property type="entry name" value="D-ALANINE--D-ALANINE LIGASE"/>
    <property type="match status" value="1"/>
</dbReference>
<dbReference type="EMBL" id="AP023086">
    <property type="protein sequence ID" value="BCD97812.1"/>
    <property type="molecule type" value="Genomic_DNA"/>
</dbReference>
<keyword evidence="10 21" id="KW-0547">Nucleotide-binding</keyword>
<dbReference type="FunFam" id="3.30.470.20:FF:000008">
    <property type="entry name" value="D-alanine--D-alanine ligase"/>
    <property type="match status" value="1"/>
</dbReference>
<keyword evidence="9 20" id="KW-0479">Metal-binding</keyword>
<dbReference type="PROSITE" id="PS00844">
    <property type="entry name" value="DALA_DALA_LIGASE_2"/>
    <property type="match status" value="1"/>
</dbReference>
<dbReference type="GO" id="GO:0071555">
    <property type="term" value="P:cell wall organization"/>
    <property type="evidence" value="ECO:0007669"/>
    <property type="project" value="UniProtKB-KW"/>
</dbReference>
<comment type="cofactor">
    <cofactor evidence="1">
        <name>Mn(2+)</name>
        <dbReference type="ChEBI" id="CHEBI:29035"/>
    </cofactor>
</comment>
<dbReference type="InterPro" id="IPR011127">
    <property type="entry name" value="Dala_Dala_lig_N"/>
</dbReference>
<reference evidence="23 24" key="1">
    <citation type="journal article" date="2022" name="IScience">
        <title>An ultrasensitive nanofiber-based assay for enzymatic hydrolysis and deep-sea microbial degradation of cellulose.</title>
        <authorList>
            <person name="Tsudome M."/>
            <person name="Tachioka M."/>
            <person name="Miyazaki M."/>
            <person name="Uchimura K."/>
            <person name="Tsuda M."/>
            <person name="Takaki Y."/>
            <person name="Deguchi S."/>
        </authorList>
    </citation>
    <scope>NUCLEOTIDE SEQUENCE [LARGE SCALE GENOMIC DNA]</scope>
    <source>
        <strain evidence="23 24">GE09</strain>
    </source>
</reference>
<evidence type="ECO:0000256" key="17">
    <source>
        <dbReference type="ARBA" id="ARBA00047614"/>
    </source>
</evidence>
<dbReference type="KEGG" id="marq:MARGE09_P2013"/>
<keyword evidence="13 18" id="KW-0133">Cell shape</keyword>
<comment type="similarity">
    <text evidence="5 18">Belongs to the D-alanine--D-alanine ligase family.</text>
</comment>
<sequence>MTLKQTAFDAKAVAQKIGRIAVLFGGNSAEREISLQSGAAAIEALQSFGVDVVAIDTQENAVAQLQQQELSGAFIALHGVGGEDGKIQGLLEFLNIPYTGSGVLASSLCMDKLRTKQLWSGVNLPSAQYLALEKSTDWVQALAYLGGEAMVKPAHEGSSIGMSRVNTPQALKKAYEEAAQYDTSVLAEQFIVGAEYTVAILNGEALPPIRLQPNSDFYDFNAKYLADDTQYLCPCGLAQAKETELKQLAKAAFTAVGAEGWGRVDIMANAAGEFYLLEVNTVPGLTGHSLVPMAAQAADIDFETLILRIAAQVTAN</sequence>
<dbReference type="GO" id="GO:0005829">
    <property type="term" value="C:cytosol"/>
    <property type="evidence" value="ECO:0007669"/>
    <property type="project" value="TreeGrafter"/>
</dbReference>
<keyword evidence="12 20" id="KW-0460">Magnesium</keyword>
<dbReference type="InterPro" id="IPR011761">
    <property type="entry name" value="ATP-grasp"/>
</dbReference>
<gene>
    <name evidence="18" type="primary">ddl</name>
    <name evidence="23" type="ORF">MARGE09_P2013</name>
</gene>
<dbReference type="AlphaFoldDB" id="A0AAN1WHR6"/>
<feature type="active site" evidence="19">
    <location>
        <position position="289"/>
    </location>
</feature>
<keyword evidence="15 20" id="KW-0464">Manganese</keyword>
<feature type="binding site" evidence="20">
    <location>
        <position position="278"/>
    </location>
    <ligand>
        <name>Mg(2+)</name>
        <dbReference type="ChEBI" id="CHEBI:18420"/>
        <label>1</label>
    </ligand>
</feature>
<dbReference type="EC" id="6.3.2.4" evidence="6 18"/>
<keyword evidence="24" id="KW-1185">Reference proteome</keyword>
<feature type="domain" description="ATP-grasp" evidence="22">
    <location>
        <begin position="116"/>
        <end position="311"/>
    </location>
</feature>
<evidence type="ECO:0000256" key="4">
    <source>
        <dbReference type="ARBA" id="ARBA00004752"/>
    </source>
</evidence>
<keyword evidence="11 21" id="KW-0067">ATP-binding</keyword>
<evidence type="ECO:0000256" key="11">
    <source>
        <dbReference type="ARBA" id="ARBA00022840"/>
    </source>
</evidence>
<dbReference type="Gene3D" id="3.40.50.20">
    <property type="match status" value="1"/>
</dbReference>
<evidence type="ECO:0000256" key="9">
    <source>
        <dbReference type="ARBA" id="ARBA00022723"/>
    </source>
</evidence>
<dbReference type="GO" id="GO:0046872">
    <property type="term" value="F:metal ion binding"/>
    <property type="evidence" value="ECO:0007669"/>
    <property type="project" value="UniProtKB-KW"/>
</dbReference>
<dbReference type="Pfam" id="PF01820">
    <property type="entry name" value="Dala_Dala_lig_N"/>
    <property type="match status" value="2"/>
</dbReference>
<evidence type="ECO:0000256" key="16">
    <source>
        <dbReference type="ARBA" id="ARBA00023316"/>
    </source>
</evidence>
<dbReference type="InterPro" id="IPR000291">
    <property type="entry name" value="D-Ala_lig_Van_CS"/>
</dbReference>
<dbReference type="Gene3D" id="3.30.1490.20">
    <property type="entry name" value="ATP-grasp fold, A domain"/>
    <property type="match status" value="1"/>
</dbReference>
<proteinExistence type="inferred from homology"/>
<evidence type="ECO:0000256" key="13">
    <source>
        <dbReference type="ARBA" id="ARBA00022960"/>
    </source>
</evidence>
<evidence type="ECO:0000256" key="15">
    <source>
        <dbReference type="ARBA" id="ARBA00023211"/>
    </source>
</evidence>
<dbReference type="NCBIfam" id="TIGR01205">
    <property type="entry name" value="D_ala_D_alaTIGR"/>
    <property type="match status" value="1"/>
</dbReference>
<dbReference type="HAMAP" id="MF_00047">
    <property type="entry name" value="Dala_Dala_lig"/>
    <property type="match status" value="1"/>
</dbReference>
<keyword evidence="14 18" id="KW-0573">Peptidoglycan synthesis</keyword>
<evidence type="ECO:0000256" key="20">
    <source>
        <dbReference type="PIRSR" id="PIRSR039102-3"/>
    </source>
</evidence>
<evidence type="ECO:0000313" key="23">
    <source>
        <dbReference type="EMBL" id="BCD97812.1"/>
    </source>
</evidence>
<evidence type="ECO:0000256" key="7">
    <source>
        <dbReference type="ARBA" id="ARBA00022490"/>
    </source>
</evidence>
<evidence type="ECO:0000256" key="21">
    <source>
        <dbReference type="PROSITE-ProRule" id="PRU00409"/>
    </source>
</evidence>
<dbReference type="InterPro" id="IPR016185">
    <property type="entry name" value="PreATP-grasp_dom_sf"/>
</dbReference>
<dbReference type="GO" id="GO:0008716">
    <property type="term" value="F:D-alanine-D-alanine ligase activity"/>
    <property type="evidence" value="ECO:0007669"/>
    <property type="project" value="UniProtKB-UniRule"/>
</dbReference>
<dbReference type="NCBIfam" id="NF002378">
    <property type="entry name" value="PRK01372.1"/>
    <property type="match status" value="1"/>
</dbReference>
<evidence type="ECO:0000256" key="18">
    <source>
        <dbReference type="HAMAP-Rule" id="MF_00047"/>
    </source>
</evidence>
<feature type="binding site" evidence="20">
    <location>
        <position position="278"/>
    </location>
    <ligand>
        <name>Mg(2+)</name>
        <dbReference type="ChEBI" id="CHEBI:18420"/>
        <label>2</label>
    </ligand>
</feature>
<dbReference type="PROSITE" id="PS50975">
    <property type="entry name" value="ATP_GRASP"/>
    <property type="match status" value="1"/>
</dbReference>
<keyword evidence="16 18" id="KW-0961">Cell wall biogenesis/degradation</keyword>
<keyword evidence="7 18" id="KW-0963">Cytoplasm</keyword>
<comment type="function">
    <text evidence="2 18">Cell wall formation.</text>
</comment>
<dbReference type="SUPFAM" id="SSF56059">
    <property type="entry name" value="Glutathione synthetase ATP-binding domain-like"/>
    <property type="match status" value="1"/>
</dbReference>
<feature type="active site" evidence="19">
    <location>
        <position position="30"/>
    </location>
</feature>
<comment type="subcellular location">
    <subcellularLocation>
        <location evidence="3 18">Cytoplasm</location>
    </subcellularLocation>
</comment>
<evidence type="ECO:0000256" key="2">
    <source>
        <dbReference type="ARBA" id="ARBA00003921"/>
    </source>
</evidence>
<dbReference type="GO" id="GO:0005524">
    <property type="term" value="F:ATP binding"/>
    <property type="evidence" value="ECO:0007669"/>
    <property type="project" value="UniProtKB-UniRule"/>
</dbReference>
<dbReference type="PANTHER" id="PTHR23132:SF23">
    <property type="entry name" value="D-ALANINE--D-ALANINE LIGASE B"/>
    <property type="match status" value="1"/>
</dbReference>
<dbReference type="Proteomes" id="UP001320119">
    <property type="component" value="Chromosome"/>
</dbReference>
<dbReference type="InterPro" id="IPR013815">
    <property type="entry name" value="ATP_grasp_subdomain_1"/>
</dbReference>
<name>A0AAN1WHR6_9GAMM</name>
<feature type="binding site" evidence="20">
    <location>
        <position position="280"/>
    </location>
    <ligand>
        <name>Mg(2+)</name>
        <dbReference type="ChEBI" id="CHEBI:18420"/>
        <label>2</label>
    </ligand>
</feature>
<comment type="catalytic activity">
    <reaction evidence="17 18">
        <text>2 D-alanine + ATP = D-alanyl-D-alanine + ADP + phosphate + H(+)</text>
        <dbReference type="Rhea" id="RHEA:11224"/>
        <dbReference type="ChEBI" id="CHEBI:15378"/>
        <dbReference type="ChEBI" id="CHEBI:30616"/>
        <dbReference type="ChEBI" id="CHEBI:43474"/>
        <dbReference type="ChEBI" id="CHEBI:57416"/>
        <dbReference type="ChEBI" id="CHEBI:57822"/>
        <dbReference type="ChEBI" id="CHEBI:456216"/>
        <dbReference type="EC" id="6.3.2.4"/>
    </reaction>
</comment>
<evidence type="ECO:0000256" key="10">
    <source>
        <dbReference type="ARBA" id="ARBA00022741"/>
    </source>
</evidence>
<dbReference type="GO" id="GO:0009252">
    <property type="term" value="P:peptidoglycan biosynthetic process"/>
    <property type="evidence" value="ECO:0007669"/>
    <property type="project" value="UniProtKB-UniRule"/>
</dbReference>
<evidence type="ECO:0000256" key="3">
    <source>
        <dbReference type="ARBA" id="ARBA00004496"/>
    </source>
</evidence>
<organism evidence="23 24">
    <name type="scientific">Marinagarivorans cellulosilyticus</name>
    <dbReference type="NCBI Taxonomy" id="2721545"/>
    <lineage>
        <taxon>Bacteria</taxon>
        <taxon>Pseudomonadati</taxon>
        <taxon>Pseudomonadota</taxon>
        <taxon>Gammaproteobacteria</taxon>
        <taxon>Cellvibrionales</taxon>
        <taxon>Cellvibrionaceae</taxon>
        <taxon>Marinagarivorans</taxon>
    </lineage>
</organism>
<dbReference type="GO" id="GO:0008360">
    <property type="term" value="P:regulation of cell shape"/>
    <property type="evidence" value="ECO:0007669"/>
    <property type="project" value="UniProtKB-KW"/>
</dbReference>
<evidence type="ECO:0000256" key="19">
    <source>
        <dbReference type="PIRSR" id="PIRSR039102-1"/>
    </source>
</evidence>
<dbReference type="Pfam" id="PF07478">
    <property type="entry name" value="Dala_Dala_lig_C"/>
    <property type="match status" value="1"/>
</dbReference>
<dbReference type="PIRSF" id="PIRSF039102">
    <property type="entry name" value="Ddl/VanB"/>
    <property type="match status" value="1"/>
</dbReference>
<evidence type="ECO:0000256" key="12">
    <source>
        <dbReference type="ARBA" id="ARBA00022842"/>
    </source>
</evidence>
<comment type="pathway">
    <text evidence="4 18">Cell wall biogenesis; peptidoglycan biosynthesis.</text>
</comment>
<dbReference type="SUPFAM" id="SSF52440">
    <property type="entry name" value="PreATP-grasp domain"/>
    <property type="match status" value="1"/>
</dbReference>
<dbReference type="RefSeq" id="WP_236987291.1">
    <property type="nucleotide sequence ID" value="NZ_AP023086.1"/>
</dbReference>
<dbReference type="PROSITE" id="PS00843">
    <property type="entry name" value="DALA_DALA_LIGASE_1"/>
    <property type="match status" value="1"/>
</dbReference>
<dbReference type="Gene3D" id="3.30.470.20">
    <property type="entry name" value="ATP-grasp fold, B domain"/>
    <property type="match status" value="1"/>
</dbReference>
<accession>A0AAN1WHR6</accession>
<comment type="cofactor">
    <cofactor evidence="20">
        <name>Mg(2+)</name>
        <dbReference type="ChEBI" id="CHEBI:18420"/>
    </cofactor>
    <cofactor evidence="20">
        <name>Mn(2+)</name>
        <dbReference type="ChEBI" id="CHEBI:29035"/>
    </cofactor>
    <text evidence="20">Binds 2 magnesium or manganese ions per subunit.</text>
</comment>
<evidence type="ECO:0000256" key="8">
    <source>
        <dbReference type="ARBA" id="ARBA00022598"/>
    </source>
</evidence>
<evidence type="ECO:0000256" key="14">
    <source>
        <dbReference type="ARBA" id="ARBA00022984"/>
    </source>
</evidence>
<evidence type="ECO:0000256" key="6">
    <source>
        <dbReference type="ARBA" id="ARBA00012216"/>
    </source>
</evidence>
<feature type="binding site" evidence="20">
    <location>
        <position position="265"/>
    </location>
    <ligand>
        <name>Mg(2+)</name>
        <dbReference type="ChEBI" id="CHEBI:18420"/>
        <label>1</label>
    </ligand>
</feature>
<evidence type="ECO:0000313" key="24">
    <source>
        <dbReference type="Proteomes" id="UP001320119"/>
    </source>
</evidence>
<protein>
    <recommendedName>
        <fullName evidence="6 18">D-alanine--D-alanine ligase</fullName>
        <ecNumber evidence="6 18">6.3.2.4</ecNumber>
    </recommendedName>
    <alternativeName>
        <fullName evidence="18">D-Ala-D-Ala ligase</fullName>
    </alternativeName>
    <alternativeName>
        <fullName evidence="18">D-alanylalanine synthetase</fullName>
    </alternativeName>
</protein>
<dbReference type="InterPro" id="IPR005905">
    <property type="entry name" value="D_ala_D_ala"/>
</dbReference>
<feature type="active site" evidence="19">
    <location>
        <position position="158"/>
    </location>
</feature>
<evidence type="ECO:0000256" key="1">
    <source>
        <dbReference type="ARBA" id="ARBA00001936"/>
    </source>
</evidence>
<keyword evidence="8 18" id="KW-0436">Ligase</keyword>
<dbReference type="InterPro" id="IPR011095">
    <property type="entry name" value="Dala_Dala_lig_C"/>
</dbReference>
<evidence type="ECO:0000256" key="5">
    <source>
        <dbReference type="ARBA" id="ARBA00010871"/>
    </source>
</evidence>
<evidence type="ECO:0000259" key="22">
    <source>
        <dbReference type="PROSITE" id="PS50975"/>
    </source>
</evidence>